<dbReference type="InterPro" id="IPR011042">
    <property type="entry name" value="6-blade_b-propeller_TolB-like"/>
</dbReference>
<gene>
    <name evidence="2" type="ORF">MNBD_GAMMA17-77</name>
</gene>
<dbReference type="PANTHER" id="PTHR24104">
    <property type="entry name" value="E3 UBIQUITIN-PROTEIN LIGASE NHLRC1-RELATED"/>
    <property type="match status" value="1"/>
</dbReference>
<dbReference type="SUPFAM" id="SSF101898">
    <property type="entry name" value="NHL repeat"/>
    <property type="match status" value="1"/>
</dbReference>
<evidence type="ECO:0000256" key="1">
    <source>
        <dbReference type="SAM" id="MobiDB-lite"/>
    </source>
</evidence>
<organism evidence="2">
    <name type="scientific">hydrothermal vent metagenome</name>
    <dbReference type="NCBI Taxonomy" id="652676"/>
    <lineage>
        <taxon>unclassified sequences</taxon>
        <taxon>metagenomes</taxon>
        <taxon>ecological metagenomes</taxon>
    </lineage>
</organism>
<protein>
    <submittedName>
        <fullName evidence="2">Uncharacterized protein</fullName>
    </submittedName>
</protein>
<sequence length="382" mass="41783">MLSKDPALSATNASTQQSLYGWRDIDGGLVSTWADNTGFSSVVGQRYERFIRPVQVAARGNFVFVVDAGTERLYRYDLSRNELTVLLNLKKEMAGEASDLYVFPDHSFLLVDPDSASVLHYNHKGDRIRVFQDSLNLIRPVAVTYDDEMGRVLIADGSSDDVLVFSTTGQLQGVIGTRGVEEGQFLNITAMTSGADGIYVTARLGHRLQLMGRDGSHLKSFQSDAVVFPLAVAVDRSGNTFVSDYLDNSIKVFQGELFLESIAGSGITPGRFKRISDLWYDEGFLYAVDSLNGRIQVLRVEVIEPEIETFAEEEVAPTDVGDQAAAAEALPLDVPSADEELEAAQNELEELEAELEAARLELEAGQAEPAQVIDSPSSETQE</sequence>
<dbReference type="InterPro" id="IPR050952">
    <property type="entry name" value="TRIM-NHL_E3_ligases"/>
</dbReference>
<name>A0A3B1A3T3_9ZZZZ</name>
<reference evidence="2" key="1">
    <citation type="submission" date="2018-06" db="EMBL/GenBank/DDBJ databases">
        <authorList>
            <person name="Zhirakovskaya E."/>
        </authorList>
    </citation>
    <scope>NUCLEOTIDE SEQUENCE</scope>
</reference>
<dbReference type="Gene3D" id="2.120.10.30">
    <property type="entry name" value="TolB, C-terminal domain"/>
    <property type="match status" value="1"/>
</dbReference>
<evidence type="ECO:0000313" key="2">
    <source>
        <dbReference type="EMBL" id="VAW88384.1"/>
    </source>
</evidence>
<dbReference type="EMBL" id="UOFQ01000095">
    <property type="protein sequence ID" value="VAW88384.1"/>
    <property type="molecule type" value="Genomic_DNA"/>
</dbReference>
<dbReference type="GO" id="GO:0008270">
    <property type="term" value="F:zinc ion binding"/>
    <property type="evidence" value="ECO:0007669"/>
    <property type="project" value="UniProtKB-KW"/>
</dbReference>
<feature type="region of interest" description="Disordered" evidence="1">
    <location>
        <begin position="363"/>
        <end position="382"/>
    </location>
</feature>
<accession>A0A3B1A3T3</accession>
<dbReference type="PANTHER" id="PTHR24104:SF25">
    <property type="entry name" value="PROTEIN LIN-41"/>
    <property type="match status" value="1"/>
</dbReference>
<dbReference type="AlphaFoldDB" id="A0A3B1A3T3"/>
<proteinExistence type="predicted"/>